<reference evidence="1 2" key="1">
    <citation type="submission" date="2018-08" db="EMBL/GenBank/DDBJ databases">
        <title>Genome and evolution of the arbuscular mycorrhizal fungus Diversispora epigaea (formerly Glomus versiforme) and its bacterial endosymbionts.</title>
        <authorList>
            <person name="Sun X."/>
            <person name="Fei Z."/>
            <person name="Harrison M."/>
        </authorList>
    </citation>
    <scope>NUCLEOTIDE SEQUENCE [LARGE SCALE GENOMIC DNA]</scope>
    <source>
        <strain evidence="1 2">IT104</strain>
    </source>
</reference>
<comment type="caution">
    <text evidence="1">The sequence shown here is derived from an EMBL/GenBank/DDBJ whole genome shotgun (WGS) entry which is preliminary data.</text>
</comment>
<dbReference type="OrthoDB" id="10574625at2759"/>
<dbReference type="AlphaFoldDB" id="A0A397G6T9"/>
<dbReference type="Proteomes" id="UP000266861">
    <property type="component" value="Unassembled WGS sequence"/>
</dbReference>
<sequence>MKVFGTNNLRKYYVYVGVYLVENDNNHLKSLKTERKVQYKELEPKEQSLIKYQNTPDAPGVMTYLLSRDLSNWDSQDIPNPKMKTEKFYLPYNTTY</sequence>
<protein>
    <submittedName>
        <fullName evidence="1">Uncharacterized protein</fullName>
    </submittedName>
</protein>
<accession>A0A397G6T9</accession>
<organism evidence="1 2">
    <name type="scientific">Diversispora epigaea</name>
    <dbReference type="NCBI Taxonomy" id="1348612"/>
    <lineage>
        <taxon>Eukaryota</taxon>
        <taxon>Fungi</taxon>
        <taxon>Fungi incertae sedis</taxon>
        <taxon>Mucoromycota</taxon>
        <taxon>Glomeromycotina</taxon>
        <taxon>Glomeromycetes</taxon>
        <taxon>Diversisporales</taxon>
        <taxon>Diversisporaceae</taxon>
        <taxon>Diversispora</taxon>
    </lineage>
</organism>
<name>A0A397G6T9_9GLOM</name>
<proteinExistence type="predicted"/>
<keyword evidence="2" id="KW-1185">Reference proteome</keyword>
<dbReference type="EMBL" id="PQFF01000550">
    <property type="protein sequence ID" value="RHZ45328.1"/>
    <property type="molecule type" value="Genomic_DNA"/>
</dbReference>
<evidence type="ECO:0000313" key="2">
    <source>
        <dbReference type="Proteomes" id="UP000266861"/>
    </source>
</evidence>
<gene>
    <name evidence="1" type="ORF">Glove_681g9</name>
</gene>
<evidence type="ECO:0000313" key="1">
    <source>
        <dbReference type="EMBL" id="RHZ45328.1"/>
    </source>
</evidence>